<accession>A0ABU6QLP1</accession>
<keyword evidence="2" id="KW-1185">Reference proteome</keyword>
<protein>
    <submittedName>
        <fullName evidence="1">Uncharacterized protein</fullName>
    </submittedName>
</protein>
<evidence type="ECO:0000313" key="1">
    <source>
        <dbReference type="EMBL" id="MED6112777.1"/>
    </source>
</evidence>
<dbReference type="Proteomes" id="UP001341840">
    <property type="component" value="Unassembled WGS sequence"/>
</dbReference>
<reference evidence="1 2" key="1">
    <citation type="journal article" date="2023" name="Plants (Basel)">
        <title>Bridging the Gap: Combining Genomics and Transcriptomics Approaches to Understand Stylosanthes scabra, an Orphan Legume from the Brazilian Caatinga.</title>
        <authorList>
            <person name="Ferreira-Neto J.R.C."/>
            <person name="da Silva M.D."/>
            <person name="Binneck E."/>
            <person name="de Melo N.F."/>
            <person name="da Silva R.H."/>
            <person name="de Melo A.L.T.M."/>
            <person name="Pandolfi V."/>
            <person name="Bustamante F.O."/>
            <person name="Brasileiro-Vidal A.C."/>
            <person name="Benko-Iseppon A.M."/>
        </authorList>
    </citation>
    <scope>NUCLEOTIDE SEQUENCE [LARGE SCALE GENOMIC DNA]</scope>
    <source>
        <tissue evidence="1">Leaves</tissue>
    </source>
</reference>
<gene>
    <name evidence="1" type="ORF">PIB30_064739</name>
</gene>
<dbReference type="EMBL" id="JASCZI010000635">
    <property type="protein sequence ID" value="MED6112777.1"/>
    <property type="molecule type" value="Genomic_DNA"/>
</dbReference>
<name>A0ABU6QLP1_9FABA</name>
<feature type="non-terminal residue" evidence="1">
    <location>
        <position position="1"/>
    </location>
</feature>
<organism evidence="1 2">
    <name type="scientific">Stylosanthes scabra</name>
    <dbReference type="NCBI Taxonomy" id="79078"/>
    <lineage>
        <taxon>Eukaryota</taxon>
        <taxon>Viridiplantae</taxon>
        <taxon>Streptophyta</taxon>
        <taxon>Embryophyta</taxon>
        <taxon>Tracheophyta</taxon>
        <taxon>Spermatophyta</taxon>
        <taxon>Magnoliopsida</taxon>
        <taxon>eudicotyledons</taxon>
        <taxon>Gunneridae</taxon>
        <taxon>Pentapetalae</taxon>
        <taxon>rosids</taxon>
        <taxon>fabids</taxon>
        <taxon>Fabales</taxon>
        <taxon>Fabaceae</taxon>
        <taxon>Papilionoideae</taxon>
        <taxon>50 kb inversion clade</taxon>
        <taxon>dalbergioids sensu lato</taxon>
        <taxon>Dalbergieae</taxon>
        <taxon>Pterocarpus clade</taxon>
        <taxon>Stylosanthes</taxon>
    </lineage>
</organism>
<sequence length="131" mass="14993">SWLTQLDPKCYSNPTPPFFYQINIPAYCSPFSLCCCTFKHGTKILLPLTEMIEHEFESTRLLLIIAHAALLPRVFSGYIQHLTNTKLRCRRGNHGCRDNWRADAVVGSRAKTTVELMTQQVHDQGAVRRCQ</sequence>
<evidence type="ECO:0000313" key="2">
    <source>
        <dbReference type="Proteomes" id="UP001341840"/>
    </source>
</evidence>
<comment type="caution">
    <text evidence="1">The sequence shown here is derived from an EMBL/GenBank/DDBJ whole genome shotgun (WGS) entry which is preliminary data.</text>
</comment>
<proteinExistence type="predicted"/>